<keyword evidence="2" id="KW-1185">Reference proteome</keyword>
<evidence type="ECO:0000313" key="1">
    <source>
        <dbReference type="EMBL" id="CAG5091389.1"/>
    </source>
</evidence>
<proteinExistence type="predicted"/>
<accession>A0ABN7S8X4</accession>
<reference evidence="1 2" key="1">
    <citation type="submission" date="2021-04" db="EMBL/GenBank/DDBJ databases">
        <authorList>
            <person name="Rakotoarivonina H."/>
        </authorList>
    </citation>
    <scope>NUCLEOTIDE SEQUENCE [LARGE SCALE GENOMIC DNA]</scope>
    <source>
        <strain evidence="1 2">XE</strain>
    </source>
</reference>
<dbReference type="EMBL" id="CAJRAY010000081">
    <property type="protein sequence ID" value="CAG5091389.1"/>
    <property type="molecule type" value="Genomic_DNA"/>
</dbReference>
<sequence length="18" mass="2092">MLFAREHDIMDGISTRTV</sequence>
<name>A0ABN7S8X4_THEXY</name>
<evidence type="ECO:0000313" key="2">
    <source>
        <dbReference type="Proteomes" id="UP000681526"/>
    </source>
</evidence>
<dbReference type="Proteomes" id="UP000681526">
    <property type="component" value="Unassembled WGS sequence"/>
</dbReference>
<comment type="caution">
    <text evidence="1">The sequence shown here is derived from an EMBL/GenBank/DDBJ whole genome shotgun (WGS) entry which is preliminary data.</text>
</comment>
<protein>
    <submittedName>
        <fullName evidence="1">Uncharacterized protein</fullName>
    </submittedName>
</protein>
<gene>
    <name evidence="1" type="primary">txxe 2870</name>
    <name evidence="1" type="ORF">TXXE_15550</name>
</gene>
<organism evidence="1 2">
    <name type="scientific">Thermobacillus xylanilyticus</name>
    <dbReference type="NCBI Taxonomy" id="76633"/>
    <lineage>
        <taxon>Bacteria</taxon>
        <taxon>Bacillati</taxon>
        <taxon>Bacillota</taxon>
        <taxon>Bacilli</taxon>
        <taxon>Bacillales</taxon>
        <taxon>Paenibacillaceae</taxon>
        <taxon>Thermobacillus</taxon>
    </lineage>
</organism>